<evidence type="ECO:0000313" key="2">
    <source>
        <dbReference type="Proteomes" id="UP000218891"/>
    </source>
</evidence>
<keyword evidence="2" id="KW-1185">Reference proteome</keyword>
<name>A0ABN5DWR3_9RHOB</name>
<accession>A0ABN5DWR3</accession>
<evidence type="ECO:0000313" key="1">
    <source>
        <dbReference type="EMBL" id="ATG38094.1"/>
    </source>
</evidence>
<gene>
    <name evidence="1" type="ORF">PhaeoP36_04019</name>
</gene>
<protein>
    <submittedName>
        <fullName evidence="1">Uncharacterized protein</fullName>
    </submittedName>
</protein>
<sequence>MSSKKPCYYEIDLLLSQTGRIRHIVKQADEEAAKTKIHRAYPKQEITILQLKELPS</sequence>
<proteinExistence type="predicted"/>
<reference evidence="1 2" key="3">
    <citation type="journal article" date="2017" name="Int. J. Syst. Evol. Microbiol.">
        <title>Adaptation of Surface-Associated Bacteria to the Open Ocean: A Genomically Distinct Subpopulation of Phaeobacter gallaeciensis Colonizes Pacific Mesozooplankton.</title>
        <authorList>
            <person name="Freese H.M."/>
            <person name="Methner A."/>
            <person name="Overmann J."/>
        </authorList>
    </citation>
    <scope>NUCLEOTIDE SEQUENCE [LARGE SCALE GENOMIC DNA]</scope>
    <source>
        <strain evidence="1 2">P36</strain>
    </source>
</reference>
<dbReference type="Proteomes" id="UP000218891">
    <property type="component" value="Plasmid pP36_f"/>
</dbReference>
<reference evidence="1 2" key="2">
    <citation type="journal article" date="2017" name="Genome Biol. Evol.">
        <title>Trajectories and Drivers of Genome Evolution in Surface-Associated Marine Phaeobacter.</title>
        <authorList>
            <person name="Freese H.M."/>
            <person name="Sikorski J."/>
            <person name="Bunk B."/>
            <person name="Scheuner C."/>
            <person name="Meier-Kolthoff J.P."/>
            <person name="Sproer C."/>
            <person name="Gram L."/>
            <person name="Overmann J."/>
        </authorList>
    </citation>
    <scope>NUCLEOTIDE SEQUENCE [LARGE SCALE GENOMIC DNA]</scope>
    <source>
        <strain evidence="1 2">P36</strain>
    </source>
</reference>
<dbReference type="EMBL" id="CP010649">
    <property type="protein sequence ID" value="ATG38094.1"/>
    <property type="molecule type" value="Genomic_DNA"/>
</dbReference>
<keyword evidence="1" id="KW-0614">Plasmid</keyword>
<geneLocation type="plasmid" evidence="1 2">
    <name>pP36_f</name>
</geneLocation>
<reference evidence="1 2" key="1">
    <citation type="journal article" date="2017" name="Front. Microbiol.">
        <title>Phaeobacter piscinae sp. nov., a species of the Roseobacter group and potential aquaculture probiont.</title>
        <authorList>
            <person name="Sonnenschein E.C."/>
            <person name="Phippen C.B.W."/>
            <person name="Nielsen K.F."/>
            <person name="Mateiu R.V."/>
            <person name="Melchiorsen J."/>
            <person name="Gram L."/>
            <person name="Overmann J."/>
            <person name="Freese H.M."/>
        </authorList>
    </citation>
    <scope>NUCLEOTIDE SEQUENCE [LARGE SCALE GENOMIC DNA]</scope>
    <source>
        <strain evidence="1 2">P36</strain>
    </source>
</reference>
<organism evidence="1 2">
    <name type="scientific">Phaeobacter piscinae</name>
    <dbReference type="NCBI Taxonomy" id="1580596"/>
    <lineage>
        <taxon>Bacteria</taxon>
        <taxon>Pseudomonadati</taxon>
        <taxon>Pseudomonadota</taxon>
        <taxon>Alphaproteobacteria</taxon>
        <taxon>Rhodobacterales</taxon>
        <taxon>Roseobacteraceae</taxon>
        <taxon>Phaeobacter</taxon>
    </lineage>
</organism>
<reference evidence="1 2" key="4">
    <citation type="journal article" date="2018" name="Environ. Microbiol. Rep.">
        <title>Phylogenetic distribution of roseobacticides in the Roseobacter group and their effect on microalgae.</title>
        <authorList>
            <person name="Sonnenschein E.C."/>
            <person name="Phippen C.B."/>
            <person name="Bentzon-Tilia M."/>
            <person name="Rasmussen S.A."/>
            <person name="Nielsen K.F."/>
            <person name="Gram L."/>
        </authorList>
    </citation>
    <scope>NUCLEOTIDE SEQUENCE [LARGE SCALE GENOMIC DNA]</scope>
    <source>
        <strain evidence="1 2">P36</strain>
    </source>
</reference>